<evidence type="ECO:0000256" key="2">
    <source>
        <dbReference type="ARBA" id="ARBA00023125"/>
    </source>
</evidence>
<evidence type="ECO:0000256" key="3">
    <source>
        <dbReference type="ARBA" id="ARBA00023163"/>
    </source>
</evidence>
<dbReference type="Proteomes" id="UP001596150">
    <property type="component" value="Unassembled WGS sequence"/>
</dbReference>
<keyword evidence="1" id="KW-0805">Transcription regulation</keyword>
<dbReference type="PROSITE" id="PS00041">
    <property type="entry name" value="HTH_ARAC_FAMILY_1"/>
    <property type="match status" value="1"/>
</dbReference>
<dbReference type="InterPro" id="IPR009057">
    <property type="entry name" value="Homeodomain-like_sf"/>
</dbReference>
<name>A0ABW0PYN0_9HYPH</name>
<dbReference type="InterPro" id="IPR018060">
    <property type="entry name" value="HTH_AraC"/>
</dbReference>
<comment type="caution">
    <text evidence="5">The sequence shown here is derived from an EMBL/GenBank/DDBJ whole genome shotgun (WGS) entry which is preliminary data.</text>
</comment>
<evidence type="ECO:0000259" key="4">
    <source>
        <dbReference type="PROSITE" id="PS01124"/>
    </source>
</evidence>
<protein>
    <submittedName>
        <fullName evidence="5">Helix-turn-helix domain-containing protein</fullName>
    </submittedName>
</protein>
<reference evidence="6" key="1">
    <citation type="journal article" date="2019" name="Int. J. Syst. Evol. Microbiol.">
        <title>The Global Catalogue of Microorganisms (GCM) 10K type strain sequencing project: providing services to taxonomists for standard genome sequencing and annotation.</title>
        <authorList>
            <consortium name="The Broad Institute Genomics Platform"/>
            <consortium name="The Broad Institute Genome Sequencing Center for Infectious Disease"/>
            <person name="Wu L."/>
            <person name="Ma J."/>
        </authorList>
    </citation>
    <scope>NUCLEOTIDE SEQUENCE [LARGE SCALE GENOMIC DNA]</scope>
    <source>
        <strain evidence="6">KACC 12633</strain>
    </source>
</reference>
<keyword evidence="3" id="KW-0804">Transcription</keyword>
<dbReference type="InterPro" id="IPR050204">
    <property type="entry name" value="AraC_XylS_family_regulators"/>
</dbReference>
<dbReference type="PANTHER" id="PTHR46796">
    <property type="entry name" value="HTH-TYPE TRANSCRIPTIONAL ACTIVATOR RHAS-RELATED"/>
    <property type="match status" value="1"/>
</dbReference>
<dbReference type="PANTHER" id="PTHR46796:SF6">
    <property type="entry name" value="ARAC SUBFAMILY"/>
    <property type="match status" value="1"/>
</dbReference>
<feature type="domain" description="HTH araC/xylS-type" evidence="4">
    <location>
        <begin position="182"/>
        <end position="280"/>
    </location>
</feature>
<dbReference type="Pfam" id="PF12833">
    <property type="entry name" value="HTH_18"/>
    <property type="match status" value="1"/>
</dbReference>
<dbReference type="InterPro" id="IPR018062">
    <property type="entry name" value="HTH_AraC-typ_CS"/>
</dbReference>
<organism evidence="5 6">
    <name type="scientific">Kaistia terrae</name>
    <dbReference type="NCBI Taxonomy" id="537017"/>
    <lineage>
        <taxon>Bacteria</taxon>
        <taxon>Pseudomonadati</taxon>
        <taxon>Pseudomonadota</taxon>
        <taxon>Alphaproteobacteria</taxon>
        <taxon>Hyphomicrobiales</taxon>
        <taxon>Kaistiaceae</taxon>
        <taxon>Kaistia</taxon>
    </lineage>
</organism>
<accession>A0ABW0PYN0</accession>
<dbReference type="InterPro" id="IPR020449">
    <property type="entry name" value="Tscrpt_reg_AraC-type_HTH"/>
</dbReference>
<proteinExistence type="predicted"/>
<dbReference type="RefSeq" id="WP_266345077.1">
    <property type="nucleotide sequence ID" value="NZ_JAPKNH010000007.1"/>
</dbReference>
<keyword evidence="2" id="KW-0238">DNA-binding</keyword>
<dbReference type="PRINTS" id="PR00032">
    <property type="entry name" value="HTHARAC"/>
</dbReference>
<dbReference type="SUPFAM" id="SSF46689">
    <property type="entry name" value="Homeodomain-like"/>
    <property type="match status" value="1"/>
</dbReference>
<dbReference type="EMBL" id="JBHSML010000012">
    <property type="protein sequence ID" value="MFC5517679.1"/>
    <property type="molecule type" value="Genomic_DNA"/>
</dbReference>
<dbReference type="SMART" id="SM00342">
    <property type="entry name" value="HTH_ARAC"/>
    <property type="match status" value="1"/>
</dbReference>
<dbReference type="Gene3D" id="1.10.10.60">
    <property type="entry name" value="Homeodomain-like"/>
    <property type="match status" value="1"/>
</dbReference>
<evidence type="ECO:0000256" key="1">
    <source>
        <dbReference type="ARBA" id="ARBA00023015"/>
    </source>
</evidence>
<gene>
    <name evidence="5" type="ORF">ACFPP9_18015</name>
</gene>
<evidence type="ECO:0000313" key="5">
    <source>
        <dbReference type="EMBL" id="MFC5517679.1"/>
    </source>
</evidence>
<keyword evidence="6" id="KW-1185">Reference proteome</keyword>
<dbReference type="PROSITE" id="PS01124">
    <property type="entry name" value="HTH_ARAC_FAMILY_2"/>
    <property type="match status" value="1"/>
</dbReference>
<sequence>MEQTIDVSRPRDEGEKPGFAATLQAWDVGGISIASMTMPGQGHTRTWSNVQRPAADHWSLMMPIRDAIGNAYQSRQMAVSSLGRSFMGSGADTHVVSMFVPRDIFRETPGVLDAVKAPIEGHGVQGLLIDFVLTLQTRLQEGLHADPVALRDALKAMMLLGLSPSRERLELARPTVDAILLARIQEYIAANVTSPALSTSDLCRAFHISRSSLYRLFDGLGGVDAYLRGQRVEAVRHALEAGDPRPISVIASGFGFHDASTFSRTFKFHFGCTPSDVRGAEGSGGPSLVALRRLGRFDAFLGTLGTDERLKSSL</sequence>
<evidence type="ECO:0000313" key="6">
    <source>
        <dbReference type="Proteomes" id="UP001596150"/>
    </source>
</evidence>